<dbReference type="SMART" id="SM00301">
    <property type="entry name" value="DM"/>
    <property type="match status" value="1"/>
</dbReference>
<dbReference type="GO" id="GO:0000981">
    <property type="term" value="F:DNA-binding transcription factor activity, RNA polymerase II-specific"/>
    <property type="evidence" value="ECO:0000318"/>
    <property type="project" value="GO_Central"/>
</dbReference>
<protein>
    <submittedName>
        <fullName evidence="9">Doublesex and mab-3 related transcription factor 3</fullName>
    </submittedName>
</protein>
<dbReference type="SUPFAM" id="SSF46934">
    <property type="entry name" value="UBA-like"/>
    <property type="match status" value="1"/>
</dbReference>
<dbReference type="PROSITE" id="PS40000">
    <property type="entry name" value="DM_1"/>
    <property type="match status" value="1"/>
</dbReference>
<dbReference type="Gene3D" id="4.10.1040.10">
    <property type="entry name" value="DM DNA-binding domain"/>
    <property type="match status" value="1"/>
</dbReference>
<evidence type="ECO:0000259" key="8">
    <source>
        <dbReference type="PROSITE" id="PS50809"/>
    </source>
</evidence>
<dbReference type="OrthoDB" id="6162476at2759"/>
<evidence type="ECO:0000256" key="5">
    <source>
        <dbReference type="ARBA" id="ARBA00023242"/>
    </source>
</evidence>
<evidence type="ECO:0000256" key="6">
    <source>
        <dbReference type="PROSITE-ProRule" id="PRU00070"/>
    </source>
</evidence>
<dbReference type="InterPro" id="IPR009060">
    <property type="entry name" value="UBA-like_sf"/>
</dbReference>
<dbReference type="eggNOG" id="KOG3815">
    <property type="taxonomic scope" value="Eukaryota"/>
</dbReference>
<sequence>MVPVSFRVRRRLVEMETSSSNKSLMAMHHGSSGNGSGAALRRPKCARCRNHGVISWLKGHKRHCRFKDCLCVKCNLIAERQRVMAAQVALKRQQATEDAIALGLRSVASGTRMPFLPPGPIFGGRDSPKKEELMDESMYNSGSDDEELRCIGQEHQQRTVEKVLNLALNNNDDPANMEPSSGTVKDRAVQHHGSLDMLTRVFPFHPKNAVESALETCGGDVAKAVQQLVGHQPQQHQPSSGVITTSCSEEIPMMTSNQKTTTAGGNLLMATTGSNKSAFLPTSSSSSNLMSVPVTSSPNRPIFAPTSSSASMAYPSALRMMSSYPTAAGMMSFLHPSAYFAAAASAAAAAASSPHSYPWLFPNHYRPSALVTPQHHQFQHLCLPGCSVCPISTSAGTSSSSSSPGESASCNLNSNKAPTLTLASSSPEDMFKSNLGRNKELLFQHSNNL</sequence>
<dbReference type="EMBL" id="GL732525">
    <property type="protein sequence ID" value="EFX89054.1"/>
    <property type="molecule type" value="Genomic_DNA"/>
</dbReference>
<evidence type="ECO:0000256" key="1">
    <source>
        <dbReference type="ARBA" id="ARBA00006834"/>
    </source>
</evidence>
<dbReference type="InterPro" id="IPR005173">
    <property type="entry name" value="DMA"/>
</dbReference>
<evidence type="ECO:0000313" key="10">
    <source>
        <dbReference type="Proteomes" id="UP000000305"/>
    </source>
</evidence>
<evidence type="ECO:0000256" key="3">
    <source>
        <dbReference type="ARBA" id="ARBA00022833"/>
    </source>
</evidence>
<dbReference type="InterPro" id="IPR036407">
    <property type="entry name" value="DM_DNA-bd_sf"/>
</dbReference>
<proteinExistence type="inferred from homology"/>
<evidence type="ECO:0000256" key="7">
    <source>
        <dbReference type="SAM" id="MobiDB-lite"/>
    </source>
</evidence>
<dbReference type="InParanoid" id="E9FVS4"/>
<dbReference type="PROSITE" id="PS50809">
    <property type="entry name" value="DM_2"/>
    <property type="match status" value="1"/>
</dbReference>
<name>E9FVS4_DAPPU</name>
<dbReference type="Pfam" id="PF00751">
    <property type="entry name" value="DM"/>
    <property type="match status" value="1"/>
</dbReference>
<keyword evidence="10" id="KW-1185">Reference proteome</keyword>
<dbReference type="GO" id="GO:0000978">
    <property type="term" value="F:RNA polymerase II cis-regulatory region sequence-specific DNA binding"/>
    <property type="evidence" value="ECO:0000318"/>
    <property type="project" value="GO_Central"/>
</dbReference>
<dbReference type="SUPFAM" id="SSF82927">
    <property type="entry name" value="Cysteine-rich DNA binding domain, (DM domain)"/>
    <property type="match status" value="1"/>
</dbReference>
<keyword evidence="4 6" id="KW-0238">DNA-binding</keyword>
<dbReference type="PANTHER" id="PTHR12322:SF118">
    <property type="entry name" value="DM DOMAIN-CONTAINING PROTEIN"/>
    <property type="match status" value="1"/>
</dbReference>
<dbReference type="Pfam" id="PF03474">
    <property type="entry name" value="DMA"/>
    <property type="match status" value="1"/>
</dbReference>
<dbReference type="PANTHER" id="PTHR12322">
    <property type="entry name" value="DOUBLESEX AND MAB-3 RELATED TRANSCRIPTION FACTOR DMRT"/>
    <property type="match status" value="1"/>
</dbReference>
<feature type="DNA-binding region" description="DM" evidence="6">
    <location>
        <begin position="45"/>
        <end position="92"/>
    </location>
</feature>
<keyword evidence="5 6" id="KW-0539">Nucleus</keyword>
<evidence type="ECO:0000313" key="9">
    <source>
        <dbReference type="EMBL" id="EFX89054.1"/>
    </source>
</evidence>
<dbReference type="Proteomes" id="UP000000305">
    <property type="component" value="Unassembled WGS sequence"/>
</dbReference>
<dbReference type="GO" id="GO:0006357">
    <property type="term" value="P:regulation of transcription by RNA polymerase II"/>
    <property type="evidence" value="ECO:0000318"/>
    <property type="project" value="GO_Central"/>
</dbReference>
<keyword evidence="2 6" id="KW-0479">Metal-binding</keyword>
<dbReference type="InterPro" id="IPR001275">
    <property type="entry name" value="DM_DNA-bd"/>
</dbReference>
<gene>
    <name evidence="9" type="ORF">DAPPUDRAFT_290632</name>
</gene>
<feature type="region of interest" description="Disordered" evidence="7">
    <location>
        <begin position="18"/>
        <end position="40"/>
    </location>
</feature>
<dbReference type="FunFam" id="4.10.1040.10:FF:000001">
    <property type="entry name" value="doublesex- and mab-3-related transcription factor 1"/>
    <property type="match status" value="1"/>
</dbReference>
<dbReference type="GO" id="GO:0046872">
    <property type="term" value="F:metal ion binding"/>
    <property type="evidence" value="ECO:0007669"/>
    <property type="project" value="UniProtKB-KW"/>
</dbReference>
<dbReference type="CDD" id="cd14417">
    <property type="entry name" value="CUE_DMA_DMRTA1"/>
    <property type="match status" value="1"/>
</dbReference>
<reference evidence="9 10" key="1">
    <citation type="journal article" date="2011" name="Science">
        <title>The ecoresponsive genome of Daphnia pulex.</title>
        <authorList>
            <person name="Colbourne J.K."/>
            <person name="Pfrender M.E."/>
            <person name="Gilbert D."/>
            <person name="Thomas W.K."/>
            <person name="Tucker A."/>
            <person name="Oakley T.H."/>
            <person name="Tokishita S."/>
            <person name="Aerts A."/>
            <person name="Arnold G.J."/>
            <person name="Basu M.K."/>
            <person name="Bauer D.J."/>
            <person name="Caceres C.E."/>
            <person name="Carmel L."/>
            <person name="Casola C."/>
            <person name="Choi J.H."/>
            <person name="Detter J.C."/>
            <person name="Dong Q."/>
            <person name="Dusheyko S."/>
            <person name="Eads B.D."/>
            <person name="Frohlich T."/>
            <person name="Geiler-Samerotte K.A."/>
            <person name="Gerlach D."/>
            <person name="Hatcher P."/>
            <person name="Jogdeo S."/>
            <person name="Krijgsveld J."/>
            <person name="Kriventseva E.V."/>
            <person name="Kultz D."/>
            <person name="Laforsch C."/>
            <person name="Lindquist E."/>
            <person name="Lopez J."/>
            <person name="Manak J.R."/>
            <person name="Muller J."/>
            <person name="Pangilinan J."/>
            <person name="Patwardhan R.P."/>
            <person name="Pitluck S."/>
            <person name="Pritham E.J."/>
            <person name="Rechtsteiner A."/>
            <person name="Rho M."/>
            <person name="Rogozin I.B."/>
            <person name="Sakarya O."/>
            <person name="Salamov A."/>
            <person name="Schaack S."/>
            <person name="Shapiro H."/>
            <person name="Shiga Y."/>
            <person name="Skalitzky C."/>
            <person name="Smith Z."/>
            <person name="Souvorov A."/>
            <person name="Sung W."/>
            <person name="Tang Z."/>
            <person name="Tsuchiya D."/>
            <person name="Tu H."/>
            <person name="Vos H."/>
            <person name="Wang M."/>
            <person name="Wolf Y.I."/>
            <person name="Yamagata H."/>
            <person name="Yamada T."/>
            <person name="Ye Y."/>
            <person name="Shaw J.R."/>
            <person name="Andrews J."/>
            <person name="Crease T.J."/>
            <person name="Tang H."/>
            <person name="Lucas S.M."/>
            <person name="Robertson H.M."/>
            <person name="Bork P."/>
            <person name="Koonin E.V."/>
            <person name="Zdobnov E.M."/>
            <person name="Grigoriev I.V."/>
            <person name="Lynch M."/>
            <person name="Boore J.L."/>
        </authorList>
    </citation>
    <scope>NUCLEOTIDE SEQUENCE [LARGE SCALE GENOMIC DNA]</scope>
</reference>
<dbReference type="GO" id="GO:0005634">
    <property type="term" value="C:nucleus"/>
    <property type="evidence" value="ECO:0000318"/>
    <property type="project" value="GO_Central"/>
</dbReference>
<dbReference type="KEGG" id="dpx:DAPPUDRAFT_290632"/>
<dbReference type="InterPro" id="IPR026607">
    <property type="entry name" value="DMRT"/>
</dbReference>
<comment type="similarity">
    <text evidence="1">Belongs to the DMRT family.</text>
</comment>
<feature type="domain" description="DM" evidence="8">
    <location>
        <begin position="45"/>
        <end position="92"/>
    </location>
</feature>
<dbReference type="AlphaFoldDB" id="E9FVS4"/>
<accession>E9FVS4</accession>
<evidence type="ECO:0000256" key="4">
    <source>
        <dbReference type="ARBA" id="ARBA00023125"/>
    </source>
</evidence>
<dbReference type="STRING" id="6669.E9FVS4"/>
<comment type="subcellular location">
    <subcellularLocation>
        <location evidence="6">Nucleus</location>
    </subcellularLocation>
</comment>
<keyword evidence="3 6" id="KW-0862">Zinc</keyword>
<evidence type="ECO:0000256" key="2">
    <source>
        <dbReference type="ARBA" id="ARBA00022723"/>
    </source>
</evidence>
<dbReference type="HOGENOM" id="CLU_610109_0_0_1"/>
<organism evidence="9 10">
    <name type="scientific">Daphnia pulex</name>
    <name type="common">Water flea</name>
    <dbReference type="NCBI Taxonomy" id="6669"/>
    <lineage>
        <taxon>Eukaryota</taxon>
        <taxon>Metazoa</taxon>
        <taxon>Ecdysozoa</taxon>
        <taxon>Arthropoda</taxon>
        <taxon>Crustacea</taxon>
        <taxon>Branchiopoda</taxon>
        <taxon>Diplostraca</taxon>
        <taxon>Cladocera</taxon>
        <taxon>Anomopoda</taxon>
        <taxon>Daphniidae</taxon>
        <taxon>Daphnia</taxon>
    </lineage>
</organism>
<dbReference type="GO" id="GO:0007548">
    <property type="term" value="P:sex differentiation"/>
    <property type="evidence" value="ECO:0000318"/>
    <property type="project" value="GO_Central"/>
</dbReference>